<dbReference type="GO" id="GO:0030313">
    <property type="term" value="C:cell envelope"/>
    <property type="evidence" value="ECO:0007669"/>
    <property type="project" value="UniProtKB-SubCell"/>
</dbReference>
<dbReference type="CDD" id="cd14748">
    <property type="entry name" value="PBP2_UgpB"/>
    <property type="match status" value="1"/>
</dbReference>
<proteinExistence type="inferred from homology"/>
<keyword evidence="4 6" id="KW-0732">Signal</keyword>
<feature type="chain" id="PRO_5039230233" evidence="6">
    <location>
        <begin position="20"/>
        <end position="451"/>
    </location>
</feature>
<evidence type="ECO:0000256" key="2">
    <source>
        <dbReference type="ARBA" id="ARBA00008520"/>
    </source>
</evidence>
<comment type="similarity">
    <text evidence="2">Belongs to the bacterial solute-binding protein 1 family.</text>
</comment>
<evidence type="ECO:0000313" key="7">
    <source>
        <dbReference type="EMBL" id="RFA35482.1"/>
    </source>
</evidence>
<dbReference type="RefSeq" id="WP_116278007.1">
    <property type="nucleotide sequence ID" value="NZ_NFZX01000013.1"/>
</dbReference>
<dbReference type="Pfam" id="PF13416">
    <property type="entry name" value="SBP_bac_8"/>
    <property type="match status" value="1"/>
</dbReference>
<evidence type="ECO:0000256" key="1">
    <source>
        <dbReference type="ARBA" id="ARBA00004196"/>
    </source>
</evidence>
<comment type="subcellular location">
    <subcellularLocation>
        <location evidence="1">Cell envelope</location>
    </subcellularLocation>
</comment>
<keyword evidence="5" id="KW-0574">Periplasm</keyword>
<dbReference type="Proteomes" id="UP000256488">
    <property type="component" value="Unassembled WGS sequence"/>
</dbReference>
<dbReference type="PROSITE" id="PS01037">
    <property type="entry name" value="SBP_BACTERIAL_1"/>
    <property type="match status" value="1"/>
</dbReference>
<reference evidence="7 8" key="1">
    <citation type="submission" date="2017-05" db="EMBL/GenBank/DDBJ databases">
        <title>Virgibacillus sp. AK90 isolated from a saltern of Kakinada, India.</title>
        <authorList>
            <person name="Gupta V."/>
            <person name="Sidhu C."/>
            <person name="Korpole S."/>
            <person name="Pinnaka A.K."/>
        </authorList>
    </citation>
    <scope>NUCLEOTIDE SEQUENCE [LARGE SCALE GENOMIC DNA]</scope>
    <source>
        <strain evidence="7 8">AK90</strain>
    </source>
</reference>
<comment type="caution">
    <text evidence="7">The sequence shown here is derived from an EMBL/GenBank/DDBJ whole genome shotgun (WGS) entry which is preliminary data.</text>
</comment>
<dbReference type="Gene3D" id="3.40.190.10">
    <property type="entry name" value="Periplasmic binding protein-like II"/>
    <property type="match status" value="2"/>
</dbReference>
<feature type="signal peptide" evidence="6">
    <location>
        <begin position="1"/>
        <end position="19"/>
    </location>
</feature>
<keyword evidence="3" id="KW-0813">Transport</keyword>
<accession>A0A3E0WR93</accession>
<dbReference type="PROSITE" id="PS51257">
    <property type="entry name" value="PROKAR_LIPOPROTEIN"/>
    <property type="match status" value="1"/>
</dbReference>
<evidence type="ECO:0000256" key="3">
    <source>
        <dbReference type="ARBA" id="ARBA00022448"/>
    </source>
</evidence>
<organism evidence="7 8">
    <name type="scientific">Virgibacillus dokdonensis</name>
    <dbReference type="NCBI Taxonomy" id="302167"/>
    <lineage>
        <taxon>Bacteria</taxon>
        <taxon>Bacillati</taxon>
        <taxon>Bacillota</taxon>
        <taxon>Bacilli</taxon>
        <taxon>Bacillales</taxon>
        <taxon>Bacillaceae</taxon>
        <taxon>Virgibacillus</taxon>
    </lineage>
</organism>
<sequence length="451" mass="49951">MKLKRILVFTLVIFTFILAACSSEEKDSEGTAKAKEDGESGGKTEVTFWHAMGGQAQVALDEIVKKYNESQDEVQVNAEYQGTYEETLSKYHSVGGTDDAPTIVQVNEIGTMSMVHSGNVEPIQKFIDEEGYDMSNLEENITNYYKVDGKFYSMPFNSSTPVMYYNKDAFKEAGLDPEAPPETYEEVEAAGKAIKESNSDMKGFALQAYGWLFEELLANQGGLLLNNDNGRGDTATEVAFDNKKGKSIFEWVKRMMDEDTFANYGTNSDNMVTGFLSGDVAMFMQSSASARDVIDNAPFEVGVAFIPYPEKEERHGVVIGGASLWMSKGKAEEEQKAAWDFLKYVQKPEVQAEWHVGTGYFAINPEAYEQQVVQEAYQKMPQLQVTVEQLQATKPSIATQGGLMDMIPEERKIIETALETVYNGGDVDEAFSTAVEQVNAAIEQANTARGE</sequence>
<evidence type="ECO:0000256" key="5">
    <source>
        <dbReference type="ARBA" id="ARBA00022764"/>
    </source>
</evidence>
<protein>
    <submittedName>
        <fullName evidence="7">ABC transporter substrate-binding protein</fullName>
    </submittedName>
</protein>
<dbReference type="InterPro" id="IPR006059">
    <property type="entry name" value="SBP"/>
</dbReference>
<dbReference type="SUPFAM" id="SSF53850">
    <property type="entry name" value="Periplasmic binding protein-like II"/>
    <property type="match status" value="1"/>
</dbReference>
<evidence type="ECO:0000313" key="8">
    <source>
        <dbReference type="Proteomes" id="UP000256488"/>
    </source>
</evidence>
<dbReference type="GO" id="GO:0055085">
    <property type="term" value="P:transmembrane transport"/>
    <property type="evidence" value="ECO:0007669"/>
    <property type="project" value="InterPro"/>
</dbReference>
<dbReference type="InterPro" id="IPR006061">
    <property type="entry name" value="SBP_1_CS"/>
</dbReference>
<dbReference type="PANTHER" id="PTHR43649">
    <property type="entry name" value="ARABINOSE-BINDING PROTEIN-RELATED"/>
    <property type="match status" value="1"/>
</dbReference>
<gene>
    <name evidence="7" type="ORF">CAI16_08285</name>
</gene>
<dbReference type="PANTHER" id="PTHR43649:SF31">
    <property type="entry name" value="SN-GLYCEROL-3-PHOSPHATE-BINDING PERIPLASMIC PROTEIN UGPB"/>
    <property type="match status" value="1"/>
</dbReference>
<evidence type="ECO:0000256" key="4">
    <source>
        <dbReference type="ARBA" id="ARBA00022729"/>
    </source>
</evidence>
<dbReference type="AlphaFoldDB" id="A0A3E0WR93"/>
<evidence type="ECO:0000256" key="6">
    <source>
        <dbReference type="SAM" id="SignalP"/>
    </source>
</evidence>
<name>A0A3E0WR93_9BACI</name>
<dbReference type="EMBL" id="NFZX01000013">
    <property type="protein sequence ID" value="RFA35482.1"/>
    <property type="molecule type" value="Genomic_DNA"/>
</dbReference>
<dbReference type="InterPro" id="IPR050490">
    <property type="entry name" value="Bact_solute-bd_prot1"/>
</dbReference>